<dbReference type="NCBIfam" id="TIGR02887">
    <property type="entry name" value="spore_ger_x_C"/>
    <property type="match status" value="1"/>
</dbReference>
<evidence type="ECO:0000256" key="7">
    <source>
        <dbReference type="ARBA" id="ARBA00023288"/>
    </source>
</evidence>
<dbReference type="RefSeq" id="WP_208846143.1">
    <property type="nucleotide sequence ID" value="NZ_JAGGDJ010000001.1"/>
</dbReference>
<accession>A0ABS3W4C1</accession>
<dbReference type="InterPro" id="IPR046953">
    <property type="entry name" value="Spore_GerAC-like_C"/>
</dbReference>
<evidence type="ECO:0000256" key="6">
    <source>
        <dbReference type="ARBA" id="ARBA00023139"/>
    </source>
</evidence>
<dbReference type="InterPro" id="IPR008844">
    <property type="entry name" value="Spore_GerAC-like"/>
</dbReference>
<protein>
    <submittedName>
        <fullName evidence="10">Ger(X)C family spore germination protein</fullName>
    </submittedName>
</protein>
<keyword evidence="4" id="KW-0732">Signal</keyword>
<dbReference type="Pfam" id="PF25198">
    <property type="entry name" value="Spore_GerAC_N"/>
    <property type="match status" value="1"/>
</dbReference>
<evidence type="ECO:0000256" key="2">
    <source>
        <dbReference type="ARBA" id="ARBA00007886"/>
    </source>
</evidence>
<proteinExistence type="inferred from homology"/>
<name>A0ABS3W4C1_9BACL</name>
<dbReference type="Gene3D" id="6.20.190.10">
    <property type="entry name" value="Nutrient germinant receptor protein C, domain 1"/>
    <property type="match status" value="1"/>
</dbReference>
<evidence type="ECO:0000256" key="5">
    <source>
        <dbReference type="ARBA" id="ARBA00023136"/>
    </source>
</evidence>
<dbReference type="InterPro" id="IPR038501">
    <property type="entry name" value="Spore_GerAC_C_sf"/>
</dbReference>
<evidence type="ECO:0000256" key="1">
    <source>
        <dbReference type="ARBA" id="ARBA00004635"/>
    </source>
</evidence>
<keyword evidence="6" id="KW-0564">Palmitate</keyword>
<comment type="subcellular location">
    <subcellularLocation>
        <location evidence="1">Membrane</location>
        <topology evidence="1">Lipid-anchor</topology>
    </subcellularLocation>
</comment>
<dbReference type="PANTHER" id="PTHR35789:SF1">
    <property type="entry name" value="SPORE GERMINATION PROTEIN B3"/>
    <property type="match status" value="1"/>
</dbReference>
<evidence type="ECO:0000256" key="4">
    <source>
        <dbReference type="ARBA" id="ARBA00022729"/>
    </source>
</evidence>
<evidence type="ECO:0000313" key="10">
    <source>
        <dbReference type="EMBL" id="MBO7743152.1"/>
    </source>
</evidence>
<gene>
    <name evidence="10" type="ORF">I8J29_03025</name>
</gene>
<organism evidence="10 11">
    <name type="scientific">Paenibacillus artemisiicola</name>
    <dbReference type="NCBI Taxonomy" id="1172618"/>
    <lineage>
        <taxon>Bacteria</taxon>
        <taxon>Bacillati</taxon>
        <taxon>Bacillota</taxon>
        <taxon>Bacilli</taxon>
        <taxon>Bacillales</taxon>
        <taxon>Paenibacillaceae</taxon>
        <taxon>Paenibacillus</taxon>
    </lineage>
</organism>
<comment type="caution">
    <text evidence="10">The sequence shown here is derived from an EMBL/GenBank/DDBJ whole genome shotgun (WGS) entry which is preliminary data.</text>
</comment>
<comment type="similarity">
    <text evidence="2">Belongs to the GerABKC lipoprotein family.</text>
</comment>
<dbReference type="InterPro" id="IPR057336">
    <property type="entry name" value="GerAC_N"/>
</dbReference>
<reference evidence="10 11" key="1">
    <citation type="submission" date="2021-03" db="EMBL/GenBank/DDBJ databases">
        <title>Paenibacillus artemisicola MWE-103 whole genome sequence.</title>
        <authorList>
            <person name="Ham Y.J."/>
        </authorList>
    </citation>
    <scope>NUCLEOTIDE SEQUENCE [LARGE SCALE GENOMIC DNA]</scope>
    <source>
        <strain evidence="10 11">MWE-103</strain>
    </source>
</reference>
<feature type="domain" description="Spore germination protein N-terminal" evidence="9">
    <location>
        <begin position="24"/>
        <end position="194"/>
    </location>
</feature>
<evidence type="ECO:0000259" key="8">
    <source>
        <dbReference type="Pfam" id="PF05504"/>
    </source>
</evidence>
<sequence length="393" mass="44243">MIRILSAVLLAYAVILPLAGCWSKHELRDVGLILGWGMDRDKNGAYIGSAQIAIPSRITLGQGGSGKDTPPYITLSGKGKDILEAASDIQLKTSRLLFAGHRQNIFIGEKLARYGLIEILDEYSRNPNVRLRTDIFVVKGGTAKEILNADQPFEREPAQEFSKLFGTISGARLKSFLQLLQDAGERGSCVSIPAFTSDLRTERHHIYKWAGEGVFNKNLQLIGYLDAIESQLLMWMQDQQQPAFSYTLPVKSEGAVASMDIQHLRGRISSSVSNDKPSFRVTLTGKVFLRENESKVNLSANNAMEILEQKLNRSIKSDAEKMIERVQKRLRSDVLHFGRQLHREHPYAWKRMKNNWDSVYFPDAEVKVDTRVTLVKIGLTGTPQHLERRQVIP</sequence>
<feature type="domain" description="Spore germination GerAC-like C-terminal" evidence="8">
    <location>
        <begin position="211"/>
        <end position="378"/>
    </location>
</feature>
<dbReference type="Pfam" id="PF05504">
    <property type="entry name" value="Spore_GerAC"/>
    <property type="match status" value="1"/>
</dbReference>
<evidence type="ECO:0000259" key="9">
    <source>
        <dbReference type="Pfam" id="PF25198"/>
    </source>
</evidence>
<dbReference type="Proteomes" id="UP000670947">
    <property type="component" value="Unassembled WGS sequence"/>
</dbReference>
<keyword evidence="11" id="KW-1185">Reference proteome</keyword>
<dbReference type="EMBL" id="JAGGDJ010000001">
    <property type="protein sequence ID" value="MBO7743152.1"/>
    <property type="molecule type" value="Genomic_DNA"/>
</dbReference>
<evidence type="ECO:0000256" key="3">
    <source>
        <dbReference type="ARBA" id="ARBA00022544"/>
    </source>
</evidence>
<keyword evidence="5" id="KW-0472">Membrane</keyword>
<keyword evidence="7" id="KW-0449">Lipoprotein</keyword>
<dbReference type="PANTHER" id="PTHR35789">
    <property type="entry name" value="SPORE GERMINATION PROTEIN B3"/>
    <property type="match status" value="1"/>
</dbReference>
<evidence type="ECO:0000313" key="11">
    <source>
        <dbReference type="Proteomes" id="UP000670947"/>
    </source>
</evidence>
<dbReference type="Gene3D" id="3.30.300.210">
    <property type="entry name" value="Nutrient germinant receptor protein C, domain 3"/>
    <property type="match status" value="1"/>
</dbReference>
<keyword evidence="3" id="KW-0309">Germination</keyword>